<protein>
    <submittedName>
        <fullName evidence="2">Uncharacterized protein</fullName>
    </submittedName>
</protein>
<keyword evidence="3" id="KW-1185">Reference proteome</keyword>
<organism evidence="2 3">
    <name type="scientific">Aspergillus flavus (strain ATCC 200026 / FGSC A1120 / IAM 13836 / NRRL 3357 / JCM 12722 / SRRC 167)</name>
    <dbReference type="NCBI Taxonomy" id="332952"/>
    <lineage>
        <taxon>Eukaryota</taxon>
        <taxon>Fungi</taxon>
        <taxon>Dikarya</taxon>
        <taxon>Ascomycota</taxon>
        <taxon>Pezizomycotina</taxon>
        <taxon>Eurotiomycetes</taxon>
        <taxon>Eurotiomycetidae</taxon>
        <taxon>Eurotiales</taxon>
        <taxon>Aspergillaceae</taxon>
        <taxon>Aspergillus</taxon>
        <taxon>Aspergillus subgen. Circumdati</taxon>
    </lineage>
</organism>
<feature type="region of interest" description="Disordered" evidence="1">
    <location>
        <begin position="43"/>
        <end position="80"/>
    </location>
</feature>
<dbReference type="EMBL" id="CP044618">
    <property type="protein sequence ID" value="QRD90752.1"/>
    <property type="molecule type" value="Genomic_DNA"/>
</dbReference>
<name>A0A7U2MVN9_ASPFN</name>
<evidence type="ECO:0000313" key="3">
    <source>
        <dbReference type="Proteomes" id="UP000596276"/>
    </source>
</evidence>
<evidence type="ECO:0000313" key="2">
    <source>
        <dbReference type="EMBL" id="QRD90752.1"/>
    </source>
</evidence>
<dbReference type="Proteomes" id="UP000596276">
    <property type="component" value="Chromosome 4"/>
</dbReference>
<feature type="compositionally biased region" description="Basic residues" evidence="1">
    <location>
        <begin position="48"/>
        <end position="67"/>
    </location>
</feature>
<proteinExistence type="predicted"/>
<evidence type="ECO:0000256" key="1">
    <source>
        <dbReference type="SAM" id="MobiDB-lite"/>
    </source>
</evidence>
<gene>
    <name evidence="2" type="ORF">F9C07_10437</name>
</gene>
<reference evidence="3" key="1">
    <citation type="journal article" date="2021" name="G3 (Bethesda)">
        <title>Chromosome assembled and annotated genome sequence of Aspergillus flavus NRRL 3357.</title>
        <authorList>
            <person name="Skerker J.M."/>
            <person name="Pianalto K.M."/>
            <person name="Mondo S.J."/>
            <person name="Yang K."/>
            <person name="Arkin A.P."/>
            <person name="Keller N.P."/>
            <person name="Grigoriev I.V."/>
            <person name="Louise Glass N.L."/>
        </authorList>
    </citation>
    <scope>NUCLEOTIDE SEQUENCE [LARGE SCALE GENOMIC DNA]</scope>
    <source>
        <strain evidence="3">ATCC 200026 / FGSC A1120 / IAM 13836 / NRRL 3357 / JCM 12722 / SRRC 167</strain>
    </source>
</reference>
<accession>A0A7U2MVN9</accession>
<dbReference type="VEuPathDB" id="FungiDB:F9C07_10437"/>
<sequence>MLKGSAWDTREHSGVSGGTVVSEQYQLKVRSWGFRVPKTAADREKKKSLGRYHARKIIHANPRMKKPKIGDVETNPRLSL</sequence>
<dbReference type="AlphaFoldDB" id="A0A7U2MVN9"/>
<feature type="region of interest" description="Disordered" evidence="1">
    <location>
        <begin position="1"/>
        <end position="20"/>
    </location>
</feature>